<dbReference type="InterPro" id="IPR029465">
    <property type="entry name" value="ATPgrasp_TupA"/>
</dbReference>
<gene>
    <name evidence="1" type="ORF">EM595_p0349</name>
</gene>
<name>A0A0U5L6J4_9GAMM</name>
<keyword evidence="2" id="KW-1185">Reference proteome</keyword>
<evidence type="ECO:0000313" key="2">
    <source>
        <dbReference type="Proteomes" id="UP000059419"/>
    </source>
</evidence>
<dbReference type="AlphaFoldDB" id="A0A0U5L6J4"/>
<organism evidence="1 2">
    <name type="scientific">Duffyella gerundensis</name>
    <dbReference type="NCBI Taxonomy" id="1619313"/>
    <lineage>
        <taxon>Bacteria</taxon>
        <taxon>Pseudomonadati</taxon>
        <taxon>Pseudomonadota</taxon>
        <taxon>Gammaproteobacteria</taxon>
        <taxon>Enterobacterales</taxon>
        <taxon>Erwiniaceae</taxon>
        <taxon>Duffyella</taxon>
    </lineage>
</organism>
<protein>
    <submittedName>
        <fullName evidence="1">Glycosyltransferase</fullName>
    </submittedName>
</protein>
<keyword evidence="1" id="KW-0808">Transferase</keyword>
<dbReference type="KEGG" id="ege:EM595_p0349"/>
<dbReference type="EMBL" id="LN907828">
    <property type="protein sequence ID" value="CUU26046.1"/>
    <property type="molecule type" value="Genomic_DNA"/>
</dbReference>
<dbReference type="Proteomes" id="UP000059419">
    <property type="component" value="Plasmid pEM01"/>
</dbReference>
<dbReference type="PATRIC" id="fig|1619313.3.peg.3968"/>
<dbReference type="GO" id="GO:0016740">
    <property type="term" value="F:transferase activity"/>
    <property type="evidence" value="ECO:0007669"/>
    <property type="project" value="UniProtKB-KW"/>
</dbReference>
<accession>A0A0U5L6J4</accession>
<evidence type="ECO:0000313" key="1">
    <source>
        <dbReference type="EMBL" id="CUU26046.1"/>
    </source>
</evidence>
<reference evidence="2" key="1">
    <citation type="submission" date="2015-11" db="EMBL/GenBank/DDBJ databases">
        <authorList>
            <person name="Blom J."/>
        </authorList>
    </citation>
    <scope>NUCLEOTIDE SEQUENCE [LARGE SCALE GENOMIC DNA]</scope>
    <source>
        <plasmid evidence="2">pEM01</plasmid>
    </source>
</reference>
<proteinExistence type="predicted"/>
<sequence>MIRPEATMHMLKNSLKALEYRFKIARSWFISDRRYRLNKFQAKFKRSLNIISPCSLNDKINYRMIYDKNPLYTRLADKWAVREYVSKKIGAAYLVPVFGIYQQPEEINLANLPDKFVLKCNHDCGSAIVCEDKTTFDWQQARAKMKFSLAKNMYYASRETHYRDISPLIICETFIETLSRSATVLAPELYRIHCFSSRAKIIEADFTDANGKEYVNVYDENWQLLPLTMGYSNTPDAIARPTQIRTMLNIAERLAENIDYCRIDLFLDVNNDLWFSEMTFAPCNGLMKIAPVSWDFILGEMWEMNLPVKNRRC</sequence>
<dbReference type="SUPFAM" id="SSF56059">
    <property type="entry name" value="Glutathione synthetase ATP-binding domain-like"/>
    <property type="match status" value="1"/>
</dbReference>
<geneLocation type="plasmid" evidence="2">
    <name>pEM01</name>
</geneLocation>
<dbReference type="Pfam" id="PF14305">
    <property type="entry name" value="ATPgrasp_TupA"/>
    <property type="match status" value="1"/>
</dbReference>